<evidence type="ECO:0000313" key="2">
    <source>
        <dbReference type="Proteomes" id="UP001193389"/>
    </source>
</evidence>
<dbReference type="KEGG" id="anf:AQPE_3520"/>
<evidence type="ECO:0000313" key="1">
    <source>
        <dbReference type="EMBL" id="BBE19335.1"/>
    </source>
</evidence>
<gene>
    <name evidence="1" type="ORF">AQPE_3520</name>
</gene>
<sequence>MKNSLLLIWLKAYFPELKSKYKTILKQKQQLLSKNQK</sequence>
<accession>A0A5K7SCX7</accession>
<proteinExistence type="predicted"/>
<dbReference type="EMBL" id="AP018694">
    <property type="protein sequence ID" value="BBE19335.1"/>
    <property type="molecule type" value="Genomic_DNA"/>
</dbReference>
<protein>
    <submittedName>
        <fullName evidence="1">Uncharacterized protein</fullName>
    </submittedName>
</protein>
<dbReference type="AlphaFoldDB" id="A0A5K7SCX7"/>
<keyword evidence="2" id="KW-1185">Reference proteome</keyword>
<name>A0A5K7SCX7_9BACT</name>
<dbReference type="Proteomes" id="UP001193389">
    <property type="component" value="Chromosome"/>
</dbReference>
<reference evidence="1" key="1">
    <citation type="journal article" date="2020" name="Int. J. Syst. Evol. Microbiol.">
        <title>Aquipluma nitroreducens gen. nov. sp. nov., a novel facultatively anaerobic bacterium isolated from a freshwater lake.</title>
        <authorList>
            <person name="Watanabe M."/>
            <person name="Kojima H."/>
            <person name="Fukui M."/>
        </authorList>
    </citation>
    <scope>NUCLEOTIDE SEQUENCE</scope>
    <source>
        <strain evidence="1">MeG22</strain>
    </source>
</reference>
<organism evidence="1 2">
    <name type="scientific">Aquipluma nitroreducens</name>
    <dbReference type="NCBI Taxonomy" id="2010828"/>
    <lineage>
        <taxon>Bacteria</taxon>
        <taxon>Pseudomonadati</taxon>
        <taxon>Bacteroidota</taxon>
        <taxon>Bacteroidia</taxon>
        <taxon>Marinilabiliales</taxon>
        <taxon>Prolixibacteraceae</taxon>
        <taxon>Aquipluma</taxon>
    </lineage>
</organism>